<dbReference type="EMBL" id="BTSY01000005">
    <property type="protein sequence ID" value="GMT30484.1"/>
    <property type="molecule type" value="Genomic_DNA"/>
</dbReference>
<protein>
    <submittedName>
        <fullName evidence="3">Uncharacterized protein</fullName>
    </submittedName>
</protein>
<reference evidence="3" key="1">
    <citation type="submission" date="2023-10" db="EMBL/GenBank/DDBJ databases">
        <title>Genome assembly of Pristionchus species.</title>
        <authorList>
            <person name="Yoshida K."/>
            <person name="Sommer R.J."/>
        </authorList>
    </citation>
    <scope>NUCLEOTIDE SEQUENCE</scope>
    <source>
        <strain evidence="3">RS5133</strain>
    </source>
</reference>
<accession>A0AAV5WEM1</accession>
<gene>
    <name evidence="2" type="ORF">PFISCL1PPCAC_21780</name>
    <name evidence="3" type="ORF">PFISCL1PPCAC_21781</name>
</gene>
<keyword evidence="4" id="KW-1185">Reference proteome</keyword>
<evidence type="ECO:0000256" key="1">
    <source>
        <dbReference type="SAM" id="MobiDB-lite"/>
    </source>
</evidence>
<feature type="non-terminal residue" evidence="3">
    <location>
        <position position="116"/>
    </location>
</feature>
<feature type="compositionally biased region" description="Basic and acidic residues" evidence="1">
    <location>
        <begin position="96"/>
        <end position="109"/>
    </location>
</feature>
<sequence length="116" mass="13605">MRFVLEPKPDFKRIKRSLTSLELDRYLSWKDDEERGIPIRDTIYGLIQSIHLTLQELTNIKAEITEEEPMSNPLDPAVKEEDPFGFINEDDSLPLLERRGGGEKWTTGEEEKDWEE</sequence>
<dbReference type="AlphaFoldDB" id="A0AAV5WEM1"/>
<dbReference type="EMBL" id="BTSY01000005">
    <property type="protein sequence ID" value="GMT30483.1"/>
    <property type="molecule type" value="Genomic_DNA"/>
</dbReference>
<evidence type="ECO:0000313" key="3">
    <source>
        <dbReference type="EMBL" id="GMT30484.1"/>
    </source>
</evidence>
<feature type="region of interest" description="Disordered" evidence="1">
    <location>
        <begin position="65"/>
        <end position="116"/>
    </location>
</feature>
<name>A0AAV5WEM1_9BILA</name>
<dbReference type="Proteomes" id="UP001432322">
    <property type="component" value="Unassembled WGS sequence"/>
</dbReference>
<comment type="caution">
    <text evidence="3">The sequence shown here is derived from an EMBL/GenBank/DDBJ whole genome shotgun (WGS) entry which is preliminary data.</text>
</comment>
<organism evidence="3 4">
    <name type="scientific">Pristionchus fissidentatus</name>
    <dbReference type="NCBI Taxonomy" id="1538716"/>
    <lineage>
        <taxon>Eukaryota</taxon>
        <taxon>Metazoa</taxon>
        <taxon>Ecdysozoa</taxon>
        <taxon>Nematoda</taxon>
        <taxon>Chromadorea</taxon>
        <taxon>Rhabditida</taxon>
        <taxon>Rhabditina</taxon>
        <taxon>Diplogasteromorpha</taxon>
        <taxon>Diplogasteroidea</taxon>
        <taxon>Neodiplogasteridae</taxon>
        <taxon>Pristionchus</taxon>
    </lineage>
</organism>
<proteinExistence type="predicted"/>
<evidence type="ECO:0000313" key="2">
    <source>
        <dbReference type="EMBL" id="GMT30483.1"/>
    </source>
</evidence>
<evidence type="ECO:0000313" key="4">
    <source>
        <dbReference type="Proteomes" id="UP001432322"/>
    </source>
</evidence>